<dbReference type="CDD" id="cd07067">
    <property type="entry name" value="HP_PGM_like"/>
    <property type="match status" value="1"/>
</dbReference>
<dbReference type="PANTHER" id="PTHR47821:SF2">
    <property type="entry name" value="PHOSPHOGLYCERATE MUTASE FAMILY PROTEIN"/>
    <property type="match status" value="1"/>
</dbReference>
<sequence>MVVGKCAGSGGSWSSTYDVPVLDLSTLENSYTVMRHAQSRPNVAGLIVCRAPAGLDPANGLTELGRRQARDSASSWAAHRAGDATPPVIISSDFSRTTETAEILREVTGAGPVRLDRRLRERDFGGFDGGPASAYDQVWARDAEDATAPGVEPTGAVRDRVLSMITDLEREHRGRAIVLVSHGDTSQITQAAFAGLPVHTHRTLPPLGNAELRALNVLDPMIDRTAG</sequence>
<dbReference type="SUPFAM" id="SSF53254">
    <property type="entry name" value="Phosphoglycerate mutase-like"/>
    <property type="match status" value="1"/>
</dbReference>
<accession>A0A1H1ZZ96</accession>
<name>A0A1H1ZZ96_9ACTN</name>
<keyword evidence="2" id="KW-1185">Reference proteome</keyword>
<dbReference type="AlphaFoldDB" id="A0A1H1ZZ96"/>
<dbReference type="PANTHER" id="PTHR47821">
    <property type="entry name" value="PHOSPHOGLYCERATE MUTASE FAMILY PROTEIN"/>
    <property type="match status" value="1"/>
</dbReference>
<dbReference type="Gene3D" id="3.40.50.1240">
    <property type="entry name" value="Phosphoglycerate mutase-like"/>
    <property type="match status" value="1"/>
</dbReference>
<protein>
    <submittedName>
        <fullName evidence="1">Probable phosphoglycerate mutase</fullName>
    </submittedName>
</protein>
<dbReference type="InterPro" id="IPR029033">
    <property type="entry name" value="His_PPase_superfam"/>
</dbReference>
<dbReference type="SMART" id="SM00855">
    <property type="entry name" value="PGAM"/>
    <property type="match status" value="1"/>
</dbReference>
<gene>
    <name evidence="1" type="ORF">SAMN04489812_5565</name>
</gene>
<dbReference type="STRING" id="630515.SAMN04489812_5565"/>
<evidence type="ECO:0000313" key="2">
    <source>
        <dbReference type="Proteomes" id="UP000199103"/>
    </source>
</evidence>
<dbReference type="Proteomes" id="UP000199103">
    <property type="component" value="Chromosome I"/>
</dbReference>
<dbReference type="InterPro" id="IPR013078">
    <property type="entry name" value="His_Pase_superF_clade-1"/>
</dbReference>
<dbReference type="EMBL" id="LT629772">
    <property type="protein sequence ID" value="SDT39121.1"/>
    <property type="molecule type" value="Genomic_DNA"/>
</dbReference>
<proteinExistence type="predicted"/>
<organism evidence="1 2">
    <name type="scientific">Microlunatus soli</name>
    <dbReference type="NCBI Taxonomy" id="630515"/>
    <lineage>
        <taxon>Bacteria</taxon>
        <taxon>Bacillati</taxon>
        <taxon>Actinomycetota</taxon>
        <taxon>Actinomycetes</taxon>
        <taxon>Propionibacteriales</taxon>
        <taxon>Propionibacteriaceae</taxon>
        <taxon>Microlunatus</taxon>
    </lineage>
</organism>
<dbReference type="Pfam" id="PF00300">
    <property type="entry name" value="His_Phos_1"/>
    <property type="match status" value="1"/>
</dbReference>
<evidence type="ECO:0000313" key="1">
    <source>
        <dbReference type="EMBL" id="SDT39121.1"/>
    </source>
</evidence>
<reference evidence="1 2" key="1">
    <citation type="submission" date="2016-10" db="EMBL/GenBank/DDBJ databases">
        <authorList>
            <person name="de Groot N.N."/>
        </authorList>
    </citation>
    <scope>NUCLEOTIDE SEQUENCE [LARGE SCALE GENOMIC DNA]</scope>
    <source>
        <strain evidence="1 2">DSM 21800</strain>
    </source>
</reference>